<evidence type="ECO:0000313" key="9">
    <source>
        <dbReference type="WBParaSite" id="TREG1_67170.1"/>
    </source>
</evidence>
<feature type="region of interest" description="Disordered" evidence="6">
    <location>
        <begin position="289"/>
        <end position="320"/>
    </location>
</feature>
<dbReference type="GO" id="GO:0032012">
    <property type="term" value="P:regulation of ARF protein signal transduction"/>
    <property type="evidence" value="ECO:0007669"/>
    <property type="project" value="InterPro"/>
</dbReference>
<feature type="compositionally biased region" description="Basic and acidic residues" evidence="6">
    <location>
        <begin position="491"/>
        <end position="500"/>
    </location>
</feature>
<reference evidence="9" key="2">
    <citation type="submission" date="2023-11" db="UniProtKB">
        <authorList>
            <consortium name="WormBaseParasite"/>
        </authorList>
    </citation>
    <scope>IDENTIFICATION</scope>
</reference>
<dbReference type="InterPro" id="IPR011993">
    <property type="entry name" value="PH-like_dom_sf"/>
</dbReference>
<accession>A0AA85K2U4</accession>
<dbReference type="SMART" id="SM00222">
    <property type="entry name" value="Sec7"/>
    <property type="match status" value="1"/>
</dbReference>
<keyword evidence="5" id="KW-0175">Coiled coil</keyword>
<dbReference type="Gene3D" id="1.10.1000.11">
    <property type="entry name" value="Arf Nucleotide-binding Site Opener,domain 2"/>
    <property type="match status" value="1"/>
</dbReference>
<dbReference type="PANTHER" id="PTHR10663:SF402">
    <property type="entry name" value="MIP16918P"/>
    <property type="match status" value="1"/>
</dbReference>
<reference evidence="8" key="1">
    <citation type="submission" date="2022-06" db="EMBL/GenBank/DDBJ databases">
        <authorList>
            <person name="Berger JAMES D."/>
            <person name="Berger JAMES D."/>
        </authorList>
    </citation>
    <scope>NUCLEOTIDE SEQUENCE [LARGE SCALE GENOMIC DNA]</scope>
</reference>
<dbReference type="Gene3D" id="1.10.220.20">
    <property type="match status" value="1"/>
</dbReference>
<keyword evidence="3" id="KW-0963">Cytoplasm</keyword>
<feature type="domain" description="SEC7" evidence="7">
    <location>
        <begin position="614"/>
        <end position="860"/>
    </location>
</feature>
<keyword evidence="8" id="KW-1185">Reference proteome</keyword>
<dbReference type="InterPro" id="IPR035999">
    <property type="entry name" value="Sec7_dom_sf"/>
</dbReference>
<name>A0AA85K2U4_TRIRE</name>
<dbReference type="PANTHER" id="PTHR10663">
    <property type="entry name" value="GUANYL-NUCLEOTIDE EXCHANGE FACTOR"/>
    <property type="match status" value="1"/>
</dbReference>
<sequence>MASTSHFNNSNSQQVNLSECCNKTGDPTSLWCDESLENSGNILDHCICYPSTPSSFSTTSGSTSYSRDLYTTSRLRSRSEEKTHKSEFPCDISINNKRLTSVQLVCNSCSCPETKGSVHLLTEQNGILEKSHSTSRQGDNCKQKERLCNKSYSLFCCNEDSDSVPPAMALINVNRLSTRNLNLINLNNKNDNTIAYNNNNNENNDNNKNNTSNADLQISHAKKTKSLLRNSRKSLPAIHFDYDLEVSHSSGTSSLSDAAVGVDEQDFYLQTDKLLTVFSNGSHSHNIQFGQTGASARDSGLSSHSSNSVNYSPNSTQLSSKAVNTATCQLNLSPTSLPTPLPPPVPEHAPHSQAKIALARRKEGGISNATSITSVPQDNDTSKCTCFKNVTNKAIVNKITGTTIRLHSHGNEARTRLEPKDYKFNGEPKEQTLKSSLSPIWKRKLSNSTPKLKGLLTEKQPTRTTTITTTTTNITTPSDIHYMQFIRMNGEEEEKREKNVKPNPQYEENSHHSNNIEQSSIHAYPPSNNSSNTQQQQQQNQPPACILCTVNWQFYLSQPSNLLYSIIDNSDDNTNSDKKAIYSNESNAWYFLSHADFLKSTIHLVKPEQCYNCRRHIYAVGINLFNRNPLRGLKFLAKHKFLKLSSSEEISEFIYNNPDLCRSKIGAFLGLPPSEEINPTEVTMLLLKTLNMSNLEVDEALRLVVNRFGMPVESQEIDRLLQCISEYYHTVRWPSSPITSINISSSSNHHQSKQTVTPPITVDQLSLIFYAILLLQTSLHNANAAKSSLGKQNVNQFIKNVHDLLMSSSTNEADNDDNHDDNDDRQRKSVVNECNSNGVEARQLFSNRILTEIYHRIKARPLLTGADQTDTVRRISKAMGNLNQVKILPHRSTTNIFELVDTHRRLVCYCTVIHIIQNQPPEKETRALRHLFVFNDLVILAKDASSSSSSTSSSSSSSKHQSGRKSIFDKSKHRQISTDNVLFSRHKCNDEFLQPPLDLLINSFDDKPQQQMNNLESSAFICAQPTVHCLPYTRRSRSKNDINTHKAAASNFNSHSSTRLTALYAISLVQCKIRPFKTDVYRYGLEFWSFPKDYSPTDDHSMNSVNNNNNQQPEQLIIISALAKTDYHNLLTDLFEVICEANHVDMVLNS</sequence>
<comment type="similarity">
    <text evidence="2">Belongs to the BRAG family.</text>
</comment>
<dbReference type="AlphaFoldDB" id="A0AA85K2U4"/>
<feature type="compositionally biased region" description="Low complexity" evidence="6">
    <location>
        <begin position="946"/>
        <end position="958"/>
    </location>
</feature>
<evidence type="ECO:0000256" key="1">
    <source>
        <dbReference type="ARBA" id="ARBA00004496"/>
    </source>
</evidence>
<dbReference type="GO" id="GO:0005737">
    <property type="term" value="C:cytoplasm"/>
    <property type="evidence" value="ECO:0007669"/>
    <property type="project" value="UniProtKB-SubCell"/>
</dbReference>
<dbReference type="PROSITE" id="PS50190">
    <property type="entry name" value="SEC7"/>
    <property type="match status" value="1"/>
</dbReference>
<evidence type="ECO:0000313" key="8">
    <source>
        <dbReference type="Proteomes" id="UP000050795"/>
    </source>
</evidence>
<evidence type="ECO:0000256" key="2">
    <source>
        <dbReference type="ARBA" id="ARBA00006248"/>
    </source>
</evidence>
<keyword evidence="4" id="KW-0597">Phosphoprotein</keyword>
<dbReference type="Pfam" id="PF16453">
    <property type="entry name" value="IQ_SEC7_PH"/>
    <property type="match status" value="1"/>
</dbReference>
<evidence type="ECO:0000256" key="5">
    <source>
        <dbReference type="ARBA" id="ARBA00023054"/>
    </source>
</evidence>
<proteinExistence type="inferred from homology"/>
<organism evidence="8 9">
    <name type="scientific">Trichobilharzia regenti</name>
    <name type="common">Nasal bird schistosome</name>
    <dbReference type="NCBI Taxonomy" id="157069"/>
    <lineage>
        <taxon>Eukaryota</taxon>
        <taxon>Metazoa</taxon>
        <taxon>Spiralia</taxon>
        <taxon>Lophotrochozoa</taxon>
        <taxon>Platyhelminthes</taxon>
        <taxon>Trematoda</taxon>
        <taxon>Digenea</taxon>
        <taxon>Strigeidida</taxon>
        <taxon>Schistosomatoidea</taxon>
        <taxon>Schistosomatidae</taxon>
        <taxon>Trichobilharzia</taxon>
    </lineage>
</organism>
<dbReference type="InterPro" id="IPR033742">
    <property type="entry name" value="IQSEC_PH"/>
</dbReference>
<feature type="compositionally biased region" description="Low complexity" evidence="6">
    <location>
        <begin position="525"/>
        <end position="538"/>
    </location>
</feature>
<feature type="compositionally biased region" description="Low complexity" evidence="6">
    <location>
        <begin position="299"/>
        <end position="315"/>
    </location>
</feature>
<protein>
    <recommendedName>
        <fullName evidence="7">SEC7 domain-containing protein</fullName>
    </recommendedName>
</protein>
<feature type="region of interest" description="Disordered" evidence="6">
    <location>
        <begin position="946"/>
        <end position="972"/>
    </location>
</feature>
<dbReference type="Proteomes" id="UP000050795">
    <property type="component" value="Unassembled WGS sequence"/>
</dbReference>
<evidence type="ECO:0000256" key="4">
    <source>
        <dbReference type="ARBA" id="ARBA00022553"/>
    </source>
</evidence>
<dbReference type="Pfam" id="PF01369">
    <property type="entry name" value="Sec7"/>
    <property type="match status" value="1"/>
</dbReference>
<comment type="subcellular location">
    <subcellularLocation>
        <location evidence="1">Cytoplasm</location>
    </subcellularLocation>
</comment>
<dbReference type="GO" id="GO:0005085">
    <property type="term" value="F:guanyl-nucleotide exchange factor activity"/>
    <property type="evidence" value="ECO:0007669"/>
    <property type="project" value="InterPro"/>
</dbReference>
<dbReference type="WBParaSite" id="TREG1_67170.1">
    <property type="protein sequence ID" value="TREG1_67170.1"/>
    <property type="gene ID" value="TREG1_67170"/>
</dbReference>
<evidence type="ECO:0000259" key="7">
    <source>
        <dbReference type="PROSITE" id="PS50190"/>
    </source>
</evidence>
<dbReference type="SUPFAM" id="SSF48425">
    <property type="entry name" value="Sec7 domain"/>
    <property type="match status" value="1"/>
</dbReference>
<feature type="compositionally biased region" description="Polar residues" evidence="6">
    <location>
        <begin position="512"/>
        <end position="521"/>
    </location>
</feature>
<evidence type="ECO:0000256" key="6">
    <source>
        <dbReference type="SAM" id="MobiDB-lite"/>
    </source>
</evidence>
<evidence type="ECO:0000256" key="3">
    <source>
        <dbReference type="ARBA" id="ARBA00022490"/>
    </source>
</evidence>
<dbReference type="InterPro" id="IPR000904">
    <property type="entry name" value="Sec7_dom"/>
</dbReference>
<dbReference type="InterPro" id="IPR023394">
    <property type="entry name" value="Sec7_C_sf"/>
</dbReference>
<feature type="region of interest" description="Disordered" evidence="6">
    <location>
        <begin position="491"/>
        <end position="538"/>
    </location>
</feature>
<dbReference type="Gene3D" id="2.30.29.30">
    <property type="entry name" value="Pleckstrin-homology domain (PH domain)/Phosphotyrosine-binding domain (PTB)"/>
    <property type="match status" value="1"/>
</dbReference>